<evidence type="ECO:0008006" key="2">
    <source>
        <dbReference type="Google" id="ProtNLM"/>
    </source>
</evidence>
<name>A0A8S5RFZ0_9VIRU</name>
<reference evidence="1" key="1">
    <citation type="journal article" date="2021" name="Proc. Natl. Acad. Sci. U.S.A.">
        <title>A Catalog of Tens of Thousands of Viruses from Human Metagenomes Reveals Hidden Associations with Chronic Diseases.</title>
        <authorList>
            <person name="Tisza M.J."/>
            <person name="Buck C.B."/>
        </authorList>
    </citation>
    <scope>NUCLEOTIDE SEQUENCE</scope>
    <source>
        <strain evidence="1">Ct5rm7</strain>
    </source>
</reference>
<dbReference type="EMBL" id="BK059103">
    <property type="protein sequence ID" value="DAE30296.1"/>
    <property type="molecule type" value="Genomic_DNA"/>
</dbReference>
<protein>
    <recommendedName>
        <fullName evidence="2">Fibrobacter succinogenes major paralogous domain-containing protein</fullName>
    </recommendedName>
</protein>
<sequence>MTTIRFIGNAFITILLCVTLAMCSHRPAPVEYNGHTHIDLGLPSGTKWATCNLGAASPENYGDFYSWCETQPHKPMIPNERLWHENELGILRRHGAINDNNNLTAEYDAATANWGGKWRMPTKTEFEELFRMCEIEKHEDYVLFIGPNGNTLILPYAGEKEQSIFRTTYDISGGRIGHYWSASADSWHHLSCYYYALRSHKICKSYSHMGYSVRPVCD</sequence>
<evidence type="ECO:0000313" key="1">
    <source>
        <dbReference type="EMBL" id="DAE30296.1"/>
    </source>
</evidence>
<accession>A0A8S5RFZ0</accession>
<proteinExistence type="predicted"/>
<organism evidence="1">
    <name type="scientific">virus sp. ct5rm7</name>
    <dbReference type="NCBI Taxonomy" id="2827298"/>
    <lineage>
        <taxon>Viruses</taxon>
    </lineage>
</organism>